<keyword evidence="4" id="KW-1185">Reference proteome</keyword>
<gene>
    <name evidence="3" type="ORF">BGZ65_001487</name>
</gene>
<dbReference type="SUPFAM" id="SSF81383">
    <property type="entry name" value="F-box domain"/>
    <property type="match status" value="1"/>
</dbReference>
<dbReference type="AlphaFoldDB" id="A0A9P6J6E2"/>
<dbReference type="GO" id="GO:0019005">
    <property type="term" value="C:SCF ubiquitin ligase complex"/>
    <property type="evidence" value="ECO:0007669"/>
    <property type="project" value="TreeGrafter"/>
</dbReference>
<evidence type="ECO:0000313" key="4">
    <source>
        <dbReference type="Proteomes" id="UP000749646"/>
    </source>
</evidence>
<dbReference type="SMART" id="SM00367">
    <property type="entry name" value="LRR_CC"/>
    <property type="match status" value="3"/>
</dbReference>
<dbReference type="Proteomes" id="UP000749646">
    <property type="component" value="Unassembled WGS sequence"/>
</dbReference>
<dbReference type="InterPro" id="IPR001810">
    <property type="entry name" value="F-box_dom"/>
</dbReference>
<sequence length="450" mass="50986">MEQTQHKEQLQSTVLPARNQSELLVPPAHQNKDNEEDADKRSNLDQITSFRFEQLPTEIQLRVVHHIASERELLQFRLVSSLTDALVLDPGLWQEIDFSKQQYFKTGGSYHRKDANSSNSSSRSPYHHSSVAGIIVHRQSWADSLLESSSQQLSVGEVIMDQPSLHITANIPRAIPSSRCRLSMTMSTSSADIRSWTSIENSFLAFIHRLASRTGSAHRLHRVAIKDWEGEESIKSLWRELRAFDTLEELSIISSFFQHCSIQAVQGPDPTTGSWIHLRNLDLKGCTRFHDLSTILQLMPRLEELSLEDCLGLEDFSPLVSPSAVESTQDLPYRKINFIFTRICDSNLIELLRRSPCLEELRLDRCYNLTEASLMAMGYGHERPTAQQDSGKDQVHHDAPHGPEEDLRTHVSTSFCPKLKVLSLRDCYDLGNEGIRALAGCPQHVASLER</sequence>
<accession>A0A9P6J6E2</accession>
<reference evidence="3" key="1">
    <citation type="journal article" date="2020" name="Fungal Divers.">
        <title>Resolving the Mortierellaceae phylogeny through synthesis of multi-gene phylogenetics and phylogenomics.</title>
        <authorList>
            <person name="Vandepol N."/>
            <person name="Liber J."/>
            <person name="Desiro A."/>
            <person name="Na H."/>
            <person name="Kennedy M."/>
            <person name="Barry K."/>
            <person name="Grigoriev I.V."/>
            <person name="Miller A.N."/>
            <person name="O'Donnell K."/>
            <person name="Stajich J.E."/>
            <person name="Bonito G."/>
        </authorList>
    </citation>
    <scope>NUCLEOTIDE SEQUENCE</scope>
    <source>
        <strain evidence="3">MES-2147</strain>
    </source>
</reference>
<dbReference type="PANTHER" id="PTHR13318">
    <property type="entry name" value="PARTNER OF PAIRED, ISOFORM B-RELATED"/>
    <property type="match status" value="1"/>
</dbReference>
<dbReference type="Gene3D" id="3.80.10.10">
    <property type="entry name" value="Ribonuclease Inhibitor"/>
    <property type="match status" value="2"/>
</dbReference>
<evidence type="ECO:0000313" key="3">
    <source>
        <dbReference type="EMBL" id="KAF9963661.1"/>
    </source>
</evidence>
<dbReference type="InterPro" id="IPR032675">
    <property type="entry name" value="LRR_dom_sf"/>
</dbReference>
<organism evidence="3 4">
    <name type="scientific">Modicella reniformis</name>
    <dbReference type="NCBI Taxonomy" id="1440133"/>
    <lineage>
        <taxon>Eukaryota</taxon>
        <taxon>Fungi</taxon>
        <taxon>Fungi incertae sedis</taxon>
        <taxon>Mucoromycota</taxon>
        <taxon>Mortierellomycotina</taxon>
        <taxon>Mortierellomycetes</taxon>
        <taxon>Mortierellales</taxon>
        <taxon>Mortierellaceae</taxon>
        <taxon>Modicella</taxon>
    </lineage>
</organism>
<feature type="region of interest" description="Disordered" evidence="1">
    <location>
        <begin position="382"/>
        <end position="408"/>
    </location>
</feature>
<feature type="compositionally biased region" description="Basic and acidic residues" evidence="1">
    <location>
        <begin position="30"/>
        <end position="42"/>
    </location>
</feature>
<comment type="caution">
    <text evidence="3">The sequence shown here is derived from an EMBL/GenBank/DDBJ whole genome shotgun (WGS) entry which is preliminary data.</text>
</comment>
<feature type="domain" description="F-box" evidence="2">
    <location>
        <begin position="49"/>
        <end position="96"/>
    </location>
</feature>
<evidence type="ECO:0000256" key="1">
    <source>
        <dbReference type="SAM" id="MobiDB-lite"/>
    </source>
</evidence>
<evidence type="ECO:0000259" key="2">
    <source>
        <dbReference type="PROSITE" id="PS50181"/>
    </source>
</evidence>
<feature type="region of interest" description="Disordered" evidence="1">
    <location>
        <begin position="1"/>
        <end position="42"/>
    </location>
</feature>
<dbReference type="OrthoDB" id="421226at2759"/>
<protein>
    <recommendedName>
        <fullName evidence="2">F-box domain-containing protein</fullName>
    </recommendedName>
</protein>
<dbReference type="InterPro" id="IPR036047">
    <property type="entry name" value="F-box-like_dom_sf"/>
</dbReference>
<dbReference type="EMBL" id="JAAAHW010006272">
    <property type="protein sequence ID" value="KAF9963661.1"/>
    <property type="molecule type" value="Genomic_DNA"/>
</dbReference>
<dbReference type="PROSITE" id="PS50181">
    <property type="entry name" value="FBOX"/>
    <property type="match status" value="1"/>
</dbReference>
<dbReference type="GO" id="GO:0031146">
    <property type="term" value="P:SCF-dependent proteasomal ubiquitin-dependent protein catabolic process"/>
    <property type="evidence" value="ECO:0007669"/>
    <property type="project" value="TreeGrafter"/>
</dbReference>
<dbReference type="InterPro" id="IPR006553">
    <property type="entry name" value="Leu-rich_rpt_Cys-con_subtyp"/>
</dbReference>
<proteinExistence type="predicted"/>
<dbReference type="SUPFAM" id="SSF52047">
    <property type="entry name" value="RNI-like"/>
    <property type="match status" value="1"/>
</dbReference>
<name>A0A9P6J6E2_9FUNG</name>
<feature type="compositionally biased region" description="Polar residues" evidence="1">
    <location>
        <begin position="10"/>
        <end position="22"/>
    </location>
</feature>